<organism evidence="4 5">
    <name type="scientific">Candidatus Parabacteroides intestinipullorum</name>
    <dbReference type="NCBI Taxonomy" id="2838723"/>
    <lineage>
        <taxon>Bacteria</taxon>
        <taxon>Pseudomonadati</taxon>
        <taxon>Bacteroidota</taxon>
        <taxon>Bacteroidia</taxon>
        <taxon>Bacteroidales</taxon>
        <taxon>Tannerellaceae</taxon>
        <taxon>Parabacteroides</taxon>
    </lineage>
</organism>
<dbReference type="Proteomes" id="UP000886740">
    <property type="component" value="Unassembled WGS sequence"/>
</dbReference>
<dbReference type="PANTHER" id="PTHR42901:SF1">
    <property type="entry name" value="ALCOHOL DEHYDROGENASE"/>
    <property type="match status" value="1"/>
</dbReference>
<proteinExistence type="inferred from homology"/>
<gene>
    <name evidence="4" type="ORF">H9977_02630</name>
</gene>
<dbReference type="SUPFAM" id="SSF51735">
    <property type="entry name" value="NAD(P)-binding Rossmann-fold domains"/>
    <property type="match status" value="1"/>
</dbReference>
<comment type="caution">
    <text evidence="4">The sequence shown here is derived from an EMBL/GenBank/DDBJ whole genome shotgun (WGS) entry which is preliminary data.</text>
</comment>
<dbReference type="PRINTS" id="PR00081">
    <property type="entry name" value="GDHRDH"/>
</dbReference>
<sequence length="253" mass="27087">MKGKIIFITGATSGIGEGCARKFAAMGSDLILNGRNTEKLEKLRKELTATGVKVLTLPFDVRNRQAASRAIGSLEGKWCEIDVLVNNAGLVIGMDKEHEGSLDEWDVVIDTNIKGLLAMTRMIVPGMVERGRGHIINIGSIAGDAAYAGGSVYCATKAAVKALSDGLRIDLVDTPLRVTNIKPGMVETNFSVIRFRGDRQKADAVYDGIQPLNGDDIADVVYYAASAPAHIQIAEVLVMPTYQATGTVCHRAK</sequence>
<dbReference type="InterPro" id="IPR036291">
    <property type="entry name" value="NAD(P)-bd_dom_sf"/>
</dbReference>
<dbReference type="GO" id="GO:0016616">
    <property type="term" value="F:oxidoreductase activity, acting on the CH-OH group of donors, NAD or NADP as acceptor"/>
    <property type="evidence" value="ECO:0007669"/>
    <property type="project" value="UniProtKB-ARBA"/>
</dbReference>
<accession>A0A9D1X7G1</accession>
<dbReference type="Pfam" id="PF00106">
    <property type="entry name" value="adh_short"/>
    <property type="match status" value="1"/>
</dbReference>
<evidence type="ECO:0000256" key="2">
    <source>
        <dbReference type="ARBA" id="ARBA00023002"/>
    </source>
</evidence>
<dbReference type="InterPro" id="IPR020904">
    <property type="entry name" value="Sc_DH/Rdtase_CS"/>
</dbReference>
<comment type="similarity">
    <text evidence="1 3">Belongs to the short-chain dehydrogenases/reductases (SDR) family.</text>
</comment>
<reference evidence="4" key="1">
    <citation type="journal article" date="2021" name="PeerJ">
        <title>Extensive microbial diversity within the chicken gut microbiome revealed by metagenomics and culture.</title>
        <authorList>
            <person name="Gilroy R."/>
            <person name="Ravi A."/>
            <person name="Getino M."/>
            <person name="Pursley I."/>
            <person name="Horton D.L."/>
            <person name="Alikhan N.F."/>
            <person name="Baker D."/>
            <person name="Gharbi K."/>
            <person name="Hall N."/>
            <person name="Watson M."/>
            <person name="Adriaenssens E.M."/>
            <person name="Foster-Nyarko E."/>
            <person name="Jarju S."/>
            <person name="Secka A."/>
            <person name="Antonio M."/>
            <person name="Oren A."/>
            <person name="Chaudhuri R.R."/>
            <person name="La Ragione R."/>
            <person name="Hildebrand F."/>
            <person name="Pallen M.J."/>
        </authorList>
    </citation>
    <scope>NUCLEOTIDE SEQUENCE</scope>
    <source>
        <strain evidence="4">ChiGjej6B6-14162</strain>
    </source>
</reference>
<reference evidence="4" key="2">
    <citation type="submission" date="2021-04" db="EMBL/GenBank/DDBJ databases">
        <authorList>
            <person name="Gilroy R."/>
        </authorList>
    </citation>
    <scope>NUCLEOTIDE SEQUENCE</scope>
    <source>
        <strain evidence="4">ChiGjej6B6-14162</strain>
    </source>
</reference>
<dbReference type="PROSITE" id="PS00061">
    <property type="entry name" value="ADH_SHORT"/>
    <property type="match status" value="1"/>
</dbReference>
<dbReference type="AlphaFoldDB" id="A0A9D1X7G1"/>
<dbReference type="FunFam" id="3.40.50.720:FF:000047">
    <property type="entry name" value="NADP-dependent L-serine/L-allo-threonine dehydrogenase"/>
    <property type="match status" value="1"/>
</dbReference>
<evidence type="ECO:0000256" key="3">
    <source>
        <dbReference type="RuleBase" id="RU000363"/>
    </source>
</evidence>
<evidence type="ECO:0000256" key="1">
    <source>
        <dbReference type="ARBA" id="ARBA00006484"/>
    </source>
</evidence>
<evidence type="ECO:0000313" key="5">
    <source>
        <dbReference type="Proteomes" id="UP000886740"/>
    </source>
</evidence>
<evidence type="ECO:0000313" key="4">
    <source>
        <dbReference type="EMBL" id="HIX73927.1"/>
    </source>
</evidence>
<dbReference type="InterPro" id="IPR002347">
    <property type="entry name" value="SDR_fam"/>
</dbReference>
<name>A0A9D1X7G1_9BACT</name>
<dbReference type="Gene3D" id="3.40.50.720">
    <property type="entry name" value="NAD(P)-binding Rossmann-like Domain"/>
    <property type="match status" value="1"/>
</dbReference>
<keyword evidence="2" id="KW-0560">Oxidoreductase</keyword>
<protein>
    <submittedName>
        <fullName evidence="4">SDR family NAD(P)-dependent oxidoreductase</fullName>
    </submittedName>
</protein>
<dbReference type="EMBL" id="DXEL01000023">
    <property type="protein sequence ID" value="HIX73927.1"/>
    <property type="molecule type" value="Genomic_DNA"/>
</dbReference>
<dbReference type="PANTHER" id="PTHR42901">
    <property type="entry name" value="ALCOHOL DEHYDROGENASE"/>
    <property type="match status" value="1"/>
</dbReference>
<dbReference type="PRINTS" id="PR00080">
    <property type="entry name" value="SDRFAMILY"/>
</dbReference>